<accession>A0A1H1PRK0</accession>
<dbReference type="Pfam" id="PF07729">
    <property type="entry name" value="FCD"/>
    <property type="match status" value="1"/>
</dbReference>
<name>A0A1H1PRK0_9PSED</name>
<evidence type="ECO:0000259" key="4">
    <source>
        <dbReference type="SMART" id="SM00895"/>
    </source>
</evidence>
<dbReference type="Pfam" id="PF00392">
    <property type="entry name" value="GntR"/>
    <property type="match status" value="1"/>
</dbReference>
<dbReference type="PANTHER" id="PTHR43537">
    <property type="entry name" value="TRANSCRIPTIONAL REGULATOR, GNTR FAMILY"/>
    <property type="match status" value="1"/>
</dbReference>
<dbReference type="EMBL" id="LT629777">
    <property type="protein sequence ID" value="SDS13784.1"/>
    <property type="molecule type" value="Genomic_DNA"/>
</dbReference>
<dbReference type="PANTHER" id="PTHR43537:SF53">
    <property type="entry name" value="HTH-TYPE TRANSCRIPTIONAL REPRESSOR NANR"/>
    <property type="match status" value="1"/>
</dbReference>
<evidence type="ECO:0000256" key="2">
    <source>
        <dbReference type="ARBA" id="ARBA00023125"/>
    </source>
</evidence>
<dbReference type="InterPro" id="IPR036388">
    <property type="entry name" value="WH-like_DNA-bd_sf"/>
</dbReference>
<reference evidence="6" key="1">
    <citation type="submission" date="2016-10" db="EMBL/GenBank/DDBJ databases">
        <authorList>
            <person name="Varghese N."/>
            <person name="Submissions S."/>
        </authorList>
    </citation>
    <scope>NUCLEOTIDE SEQUENCE [LARGE SCALE GENOMIC DNA]</scope>
    <source>
        <strain evidence="6">ATCC 23835</strain>
    </source>
</reference>
<dbReference type="SMART" id="SM00895">
    <property type="entry name" value="FCD"/>
    <property type="match status" value="1"/>
</dbReference>
<keyword evidence="1" id="KW-0805">Transcription regulation</keyword>
<keyword evidence="3" id="KW-0804">Transcription</keyword>
<gene>
    <name evidence="5" type="ORF">SAMN05216598_0640</name>
</gene>
<evidence type="ECO:0000313" key="6">
    <source>
        <dbReference type="Proteomes" id="UP000199524"/>
    </source>
</evidence>
<dbReference type="Gene3D" id="1.10.10.10">
    <property type="entry name" value="Winged helix-like DNA-binding domain superfamily/Winged helix DNA-binding domain"/>
    <property type="match status" value="1"/>
</dbReference>
<dbReference type="GO" id="GO:0003677">
    <property type="term" value="F:DNA binding"/>
    <property type="evidence" value="ECO:0007669"/>
    <property type="project" value="UniProtKB-KW"/>
</dbReference>
<feature type="domain" description="GntR C-terminal" evidence="4">
    <location>
        <begin position="97"/>
        <end position="218"/>
    </location>
</feature>
<proteinExistence type="predicted"/>
<dbReference type="Proteomes" id="UP000199524">
    <property type="component" value="Chromosome I"/>
</dbReference>
<dbReference type="AlphaFoldDB" id="A0A1H1PRK0"/>
<evidence type="ECO:0000256" key="1">
    <source>
        <dbReference type="ARBA" id="ARBA00023015"/>
    </source>
</evidence>
<dbReference type="InterPro" id="IPR000524">
    <property type="entry name" value="Tscrpt_reg_HTH_GntR"/>
</dbReference>
<dbReference type="SUPFAM" id="SSF46785">
    <property type="entry name" value="Winged helix' DNA-binding domain"/>
    <property type="match status" value="1"/>
</dbReference>
<dbReference type="InterPro" id="IPR011711">
    <property type="entry name" value="GntR_C"/>
</dbReference>
<dbReference type="RefSeq" id="WP_090202229.1">
    <property type="nucleotide sequence ID" value="NZ_LT629777.1"/>
</dbReference>
<protein>
    <submittedName>
        <fullName evidence="5">DNA-binding transcriptional regulator, GntR family</fullName>
    </submittedName>
</protein>
<dbReference type="InterPro" id="IPR008920">
    <property type="entry name" value="TF_FadR/GntR_C"/>
</dbReference>
<dbReference type="SUPFAM" id="SSF48008">
    <property type="entry name" value="GntR ligand-binding domain-like"/>
    <property type="match status" value="1"/>
</dbReference>
<dbReference type="InterPro" id="IPR036390">
    <property type="entry name" value="WH_DNA-bd_sf"/>
</dbReference>
<organism evidence="5 6">
    <name type="scientific">Pseudomonas asplenii</name>
    <dbReference type="NCBI Taxonomy" id="53407"/>
    <lineage>
        <taxon>Bacteria</taxon>
        <taxon>Pseudomonadati</taxon>
        <taxon>Pseudomonadota</taxon>
        <taxon>Gammaproteobacteria</taxon>
        <taxon>Pseudomonadales</taxon>
        <taxon>Pseudomonadaceae</taxon>
        <taxon>Pseudomonas</taxon>
    </lineage>
</organism>
<dbReference type="GeneID" id="300205680"/>
<sequence length="225" mass="25005">MTSVATLQPFATARTRRQSRALQGPSCAEDLYARVFEDILEGQFTAGLSEDLLMQTYAAGRSEVRRVVSRLTHQRVIHARPNQRARVTEPDAHQIRQVLQARRMAESTVIQLLCASADGSAIDSLQMLIRRERQSIEERLHSTATRLGGEFHLQLARMAGNAPMMHFLEGLIPLTGLALAARSVVHGQGWQVRQAILDALQAGNAREGTERIMQYLQQLETLAVG</sequence>
<keyword evidence="6" id="KW-1185">Reference proteome</keyword>
<dbReference type="Gene3D" id="1.20.120.530">
    <property type="entry name" value="GntR ligand-binding domain-like"/>
    <property type="match status" value="1"/>
</dbReference>
<evidence type="ECO:0000313" key="5">
    <source>
        <dbReference type="EMBL" id="SDS13784.1"/>
    </source>
</evidence>
<evidence type="ECO:0000256" key="3">
    <source>
        <dbReference type="ARBA" id="ARBA00023163"/>
    </source>
</evidence>
<dbReference type="GO" id="GO:0003700">
    <property type="term" value="F:DNA-binding transcription factor activity"/>
    <property type="evidence" value="ECO:0007669"/>
    <property type="project" value="InterPro"/>
</dbReference>
<keyword evidence="2 5" id="KW-0238">DNA-binding</keyword>